<dbReference type="EMBL" id="JAAGNN010000016">
    <property type="protein sequence ID" value="KAF4078924.1"/>
    <property type="molecule type" value="Genomic_DNA"/>
</dbReference>
<dbReference type="AlphaFoldDB" id="A0A7J6A7W0"/>
<evidence type="ECO:0000313" key="2">
    <source>
        <dbReference type="Proteomes" id="UP000593565"/>
    </source>
</evidence>
<protein>
    <submittedName>
        <fullName evidence="1">Uncharacterized protein</fullName>
    </submittedName>
</protein>
<name>A0A7J6A7W0_AMEME</name>
<organism evidence="1 2">
    <name type="scientific">Ameiurus melas</name>
    <name type="common">Black bullhead</name>
    <name type="synonym">Silurus melas</name>
    <dbReference type="NCBI Taxonomy" id="219545"/>
    <lineage>
        <taxon>Eukaryota</taxon>
        <taxon>Metazoa</taxon>
        <taxon>Chordata</taxon>
        <taxon>Craniata</taxon>
        <taxon>Vertebrata</taxon>
        <taxon>Euteleostomi</taxon>
        <taxon>Actinopterygii</taxon>
        <taxon>Neopterygii</taxon>
        <taxon>Teleostei</taxon>
        <taxon>Ostariophysi</taxon>
        <taxon>Siluriformes</taxon>
        <taxon>Ictaluridae</taxon>
        <taxon>Ameiurus</taxon>
    </lineage>
</organism>
<sequence length="77" mass="8922">MLNGTTEVVGNIKHHHAEREKTLCYKWGGHCCPEHLRRHTQTNQETKLPWKLSSKHSQTSEVPLKLVWKSVIQLLSP</sequence>
<evidence type="ECO:0000313" key="1">
    <source>
        <dbReference type="EMBL" id="KAF4078924.1"/>
    </source>
</evidence>
<keyword evidence="2" id="KW-1185">Reference proteome</keyword>
<comment type="caution">
    <text evidence="1">The sequence shown here is derived from an EMBL/GenBank/DDBJ whole genome shotgun (WGS) entry which is preliminary data.</text>
</comment>
<gene>
    <name evidence="1" type="ORF">AMELA_G00187240</name>
</gene>
<accession>A0A7J6A7W0</accession>
<reference evidence="1 2" key="1">
    <citation type="submission" date="2020-02" db="EMBL/GenBank/DDBJ databases">
        <title>A chromosome-scale genome assembly of the black bullhead catfish (Ameiurus melas).</title>
        <authorList>
            <person name="Wen M."/>
            <person name="Zham M."/>
            <person name="Cabau C."/>
            <person name="Klopp C."/>
            <person name="Donnadieu C."/>
            <person name="Roques C."/>
            <person name="Bouchez O."/>
            <person name="Lampietro C."/>
            <person name="Jouanno E."/>
            <person name="Herpin A."/>
            <person name="Louis A."/>
            <person name="Berthelot C."/>
            <person name="Parey E."/>
            <person name="Roest-Crollius H."/>
            <person name="Braasch I."/>
            <person name="Postlethwait J."/>
            <person name="Robinson-Rechavi M."/>
            <person name="Echchiki A."/>
            <person name="Begum T."/>
            <person name="Montfort J."/>
            <person name="Schartl M."/>
            <person name="Bobe J."/>
            <person name="Guiguen Y."/>
        </authorList>
    </citation>
    <scope>NUCLEOTIDE SEQUENCE [LARGE SCALE GENOMIC DNA]</scope>
    <source>
        <strain evidence="1">M_S1</strain>
        <tissue evidence="1">Blood</tissue>
    </source>
</reference>
<dbReference type="Proteomes" id="UP000593565">
    <property type="component" value="Unassembled WGS sequence"/>
</dbReference>
<proteinExistence type="predicted"/>